<reference evidence="1 2" key="2">
    <citation type="submission" date="2019-05" db="EMBL/GenBank/DDBJ databases">
        <authorList>
            <person name="Lianzixin W."/>
        </authorList>
    </citation>
    <scope>NUCLEOTIDE SEQUENCE [LARGE SCALE GENOMIC DNA]</scope>
    <source>
        <strain evidence="1 2">EC11</strain>
    </source>
</reference>
<dbReference type="RefSeq" id="WP_140962955.1">
    <property type="nucleotide sequence ID" value="NZ_VEVQ02000008.1"/>
</dbReference>
<organism evidence="1 2">
    <name type="scientific">Flavobacterium jejuense</name>
    <dbReference type="NCBI Taxonomy" id="1544455"/>
    <lineage>
        <taxon>Bacteria</taxon>
        <taxon>Pseudomonadati</taxon>
        <taxon>Bacteroidota</taxon>
        <taxon>Flavobacteriia</taxon>
        <taxon>Flavobacteriales</taxon>
        <taxon>Flavobacteriaceae</taxon>
        <taxon>Flavobacterium</taxon>
    </lineage>
</organism>
<gene>
    <name evidence="1" type="ORF">FIA58_013215</name>
</gene>
<reference evidence="1 2" key="3">
    <citation type="submission" date="2020-02" db="EMBL/GenBank/DDBJ databases">
        <title>Flavobacterium profundi sp. nov., isolated from a deep-sea seamount.</title>
        <authorList>
            <person name="Zhang D.-C."/>
        </authorList>
    </citation>
    <scope>NUCLEOTIDE SEQUENCE [LARGE SCALE GENOMIC DNA]</scope>
    <source>
        <strain evidence="1 2">EC11</strain>
    </source>
</reference>
<evidence type="ECO:0000313" key="1">
    <source>
        <dbReference type="EMBL" id="NHN26639.1"/>
    </source>
</evidence>
<proteinExistence type="predicted"/>
<sequence>MQQAGKPKRWLDIDDYISKSYKKTPNKWFRGEVFTAPVPFMDIKLLHNHPANTSMSDFLAPYMSQCGCHFFRDDLIAALEAVGVDNLHKYPVSITDPDDGKVYNNYKAVNIIGVVSAVDMKKSKFELDDSTPLMDVPFDQLILKENDMKGLLMFRLAESLLTILVHERVRDHLLEKGFIHGGFDDHIEFYKLEEIAFL</sequence>
<accession>A0ABX0IS13</accession>
<reference evidence="2" key="1">
    <citation type="submission" date="2019-05" db="EMBL/GenBank/DDBJ databases">
        <title>Flavobacterium profundi sp. nov., isolated from a deep-sea seamount.</title>
        <authorList>
            <person name="Zhang D.-C."/>
        </authorList>
    </citation>
    <scope>NUCLEOTIDE SEQUENCE [LARGE SCALE GENOMIC DNA]</scope>
    <source>
        <strain evidence="2">EC11</strain>
    </source>
</reference>
<comment type="caution">
    <text evidence="1">The sequence shown here is derived from an EMBL/GenBank/DDBJ whole genome shotgun (WGS) entry which is preliminary data.</text>
</comment>
<protein>
    <submittedName>
        <fullName evidence="1">Uncharacterized protein</fullName>
    </submittedName>
</protein>
<keyword evidence="2" id="KW-1185">Reference proteome</keyword>
<name>A0ABX0IS13_9FLAO</name>
<evidence type="ECO:0000313" key="2">
    <source>
        <dbReference type="Proteomes" id="UP000817854"/>
    </source>
</evidence>
<dbReference type="EMBL" id="VEVQ02000008">
    <property type="protein sequence ID" value="NHN26639.1"/>
    <property type="molecule type" value="Genomic_DNA"/>
</dbReference>
<dbReference type="Proteomes" id="UP000817854">
    <property type="component" value="Unassembled WGS sequence"/>
</dbReference>